<dbReference type="Pfam" id="PF10934">
    <property type="entry name" value="Sheath_initiator"/>
    <property type="match status" value="1"/>
</dbReference>
<evidence type="ECO:0000313" key="2">
    <source>
        <dbReference type="Proteomes" id="UP000640274"/>
    </source>
</evidence>
<protein>
    <submittedName>
        <fullName evidence="1">DUF2634 domain-containing protein</fullName>
    </submittedName>
</protein>
<proteinExistence type="predicted"/>
<dbReference type="AlphaFoldDB" id="A0A934MTU7"/>
<reference evidence="1" key="1">
    <citation type="submission" date="2020-12" db="EMBL/GenBank/DDBJ databases">
        <authorList>
            <person name="Huq M.A."/>
        </authorList>
    </citation>
    <scope>NUCLEOTIDE SEQUENCE</scope>
    <source>
        <strain evidence="1">MAHUQ-46</strain>
    </source>
</reference>
<comment type="caution">
    <text evidence="1">The sequence shown here is derived from an EMBL/GenBank/DDBJ whole genome shotgun (WGS) entry which is preliminary data.</text>
</comment>
<evidence type="ECO:0000313" key="1">
    <source>
        <dbReference type="EMBL" id="MBJ6360432.1"/>
    </source>
</evidence>
<keyword evidence="2" id="KW-1185">Reference proteome</keyword>
<name>A0A934MTU7_9BACL</name>
<dbReference type="RefSeq" id="WP_199017983.1">
    <property type="nucleotide sequence ID" value="NZ_JAELUP010000008.1"/>
</dbReference>
<dbReference type="Proteomes" id="UP000640274">
    <property type="component" value="Unassembled WGS sequence"/>
</dbReference>
<gene>
    <name evidence="1" type="ORF">JFN88_03725</name>
</gene>
<dbReference type="InterPro" id="IPR020288">
    <property type="entry name" value="Sheath_initiator"/>
</dbReference>
<dbReference type="EMBL" id="JAELUP010000008">
    <property type="protein sequence ID" value="MBJ6360432.1"/>
    <property type="molecule type" value="Genomic_DNA"/>
</dbReference>
<sequence length="127" mass="14587">MLPQGVLSPQIQYEQQSEQPSRTYKLDLNQGRIVGNVDSLEAIQQAVYKILATERFYYLIYSPNYGSELQVNAMNSELERWITEALLWDERIQAIENLRVQRTGESALVEFTVVSTAGRFSVLQEVN</sequence>
<accession>A0A934MTU7</accession>
<dbReference type="SUPFAM" id="SSF160719">
    <property type="entry name" value="gpW/gp25-like"/>
    <property type="match status" value="1"/>
</dbReference>
<organism evidence="1 2">
    <name type="scientific">Paenibacillus roseus</name>
    <dbReference type="NCBI Taxonomy" id="2798579"/>
    <lineage>
        <taxon>Bacteria</taxon>
        <taxon>Bacillati</taxon>
        <taxon>Bacillota</taxon>
        <taxon>Bacilli</taxon>
        <taxon>Bacillales</taxon>
        <taxon>Paenibacillaceae</taxon>
        <taxon>Paenibacillus</taxon>
    </lineage>
</organism>